<keyword evidence="2" id="KW-1133">Transmembrane helix</keyword>
<feature type="transmembrane region" description="Helical" evidence="2">
    <location>
        <begin position="530"/>
        <end position="550"/>
    </location>
</feature>
<dbReference type="RefSeq" id="WP_219201462.1">
    <property type="nucleotide sequence ID" value="NZ_JAHWQX010000002.1"/>
</dbReference>
<feature type="transmembrane region" description="Helical" evidence="2">
    <location>
        <begin position="428"/>
        <end position="448"/>
    </location>
</feature>
<gene>
    <name evidence="3" type="ORF">KY465_09745</name>
</gene>
<protein>
    <submittedName>
        <fullName evidence="3">Efflux RND transporter permease subunit</fullName>
    </submittedName>
</protein>
<keyword evidence="2" id="KW-0812">Transmembrane</keyword>
<dbReference type="EMBL" id="JAHWQX010000002">
    <property type="protein sequence ID" value="MBW3097562.1"/>
    <property type="molecule type" value="Genomic_DNA"/>
</dbReference>
<feature type="transmembrane region" description="Helical" evidence="2">
    <location>
        <begin position="12"/>
        <end position="33"/>
    </location>
</feature>
<evidence type="ECO:0000313" key="3">
    <source>
        <dbReference type="EMBL" id="MBW3097562.1"/>
    </source>
</evidence>
<dbReference type="InterPro" id="IPR001036">
    <property type="entry name" value="Acrflvin-R"/>
</dbReference>
<feature type="transmembrane region" description="Helical" evidence="2">
    <location>
        <begin position="332"/>
        <end position="351"/>
    </location>
</feature>
<evidence type="ECO:0000256" key="2">
    <source>
        <dbReference type="SAM" id="Phobius"/>
    </source>
</evidence>
<reference evidence="3" key="1">
    <citation type="submission" date="2021-07" db="EMBL/GenBank/DDBJ databases">
        <title>Pseudohoeflea marina sp. nov. a polyhydroxyalcanoate-producing bacterium.</title>
        <authorList>
            <person name="Zheng W."/>
            <person name="Yu S."/>
            <person name="Huang Y."/>
        </authorList>
    </citation>
    <scope>NUCLEOTIDE SEQUENCE</scope>
    <source>
        <strain evidence="3">DP4N28-3</strain>
    </source>
</reference>
<feature type="transmembrane region" description="Helical" evidence="2">
    <location>
        <begin position="959"/>
        <end position="982"/>
    </location>
</feature>
<sequence>MNALIDASFSRGRVVLIALVMILGFGAFAYVSIPKEANPEVPLPLVYVSTGLEGISPTDAERLLVEPMESEFAAITGLERIESHASEGFASVQLEFAPGGDIDEALDKVREAADRVKNDLPEDASELTITEINTALFPIITAIISGPVPERALNDLAKAAQEAIEALPGVLEVDLGGARDEFLEVLIDPTVFQTYNLSFDELIGQLQRNNRLIAAGAIETGGGRIVLKVPGLIEDPEDVMEMPVKVRGDAVVTFADVATIRRSFEDPTSFARIDGQPALALEVKKRSGANIINTVAATKAAVEALSSDWPDSIEVTYLQDQSEQVDTLLADLEANVIAAVILVMTVIIFALGMRSAILVGLAIPGAFLAGVSALWAMGYTMNIVVLFSLILVVGMLVDGAIVTTELADRRLQEGASPREAYAAAAKRMAWPIIASTATTLSVFFPLLFWTGMVGEFMKFLPVTVILTLFASLFMALIFIPVLGSVIGRRQPQSAAAKRSLYEAERGDPRRIGGLTGVYVRMLEWAILRPAATALLALALLLGGFGLYGQFGKGLTFFPSVEPEFMQVQVRAGDNFSIYNRDALVRRVEERLLKYEEIATVYARSTMSAGGGDDETIGTLQLELTDWDTRRPAEQIGADIRRDVADIAGIDVQVQTESGGPTSGKPVNLRIAARNPAVQSDSVDQVLSVMQQIGGFTDVTDSRPVPGVEVSINVDRAEAARYGADVSLLGQAVQLLTRGIAVADYRPDDADGELDIRVRFPAEERSLSELGNLRVPTSAGLVPISNFVTFAPAERTGTITRIDEQRVVSIEANVAPGVLVNDQITAIRAALDRAEWPDGVTYSFAGEAEDQAETMAFLGGAFVAAILLMLIILVLQFNNFYQAFVVMSAIVFSVAGVLLGLLITGRPFGVVMGGIGVIALAGIVVNNNIVLIDTYNDLKRGGLAPREAALRTGAQRLRPVMLTSVTTALGLMPMVLGANLNFFTREIVFGAPSTQYWTELSSAIVGGLLVATLLTLVLTPALLMLGEISLWRRKKAKADPAPVQDSDGAPPEGATQI</sequence>
<feature type="region of interest" description="Disordered" evidence="1">
    <location>
        <begin position="1037"/>
        <end position="1056"/>
    </location>
</feature>
<keyword evidence="4" id="KW-1185">Reference proteome</keyword>
<feature type="transmembrane region" description="Helical" evidence="2">
    <location>
        <begin position="909"/>
        <end position="930"/>
    </location>
</feature>
<proteinExistence type="predicted"/>
<keyword evidence="2" id="KW-0472">Membrane</keyword>
<dbReference type="Proteomes" id="UP001430804">
    <property type="component" value="Unassembled WGS sequence"/>
</dbReference>
<dbReference type="PANTHER" id="PTHR32063:SF0">
    <property type="entry name" value="SWARMING MOTILITY PROTEIN SWRC"/>
    <property type="match status" value="1"/>
</dbReference>
<comment type="caution">
    <text evidence="3">The sequence shown here is derived from an EMBL/GenBank/DDBJ whole genome shotgun (WGS) entry which is preliminary data.</text>
</comment>
<dbReference type="PANTHER" id="PTHR32063">
    <property type="match status" value="1"/>
</dbReference>
<organism evidence="3 4">
    <name type="scientific">Pseudohoeflea coraliihabitans</name>
    <dbReference type="NCBI Taxonomy" id="2860393"/>
    <lineage>
        <taxon>Bacteria</taxon>
        <taxon>Pseudomonadati</taxon>
        <taxon>Pseudomonadota</taxon>
        <taxon>Alphaproteobacteria</taxon>
        <taxon>Hyphomicrobiales</taxon>
        <taxon>Rhizobiaceae</taxon>
        <taxon>Pseudohoeflea</taxon>
    </lineage>
</organism>
<name>A0ABS6WNL8_9HYPH</name>
<accession>A0ABS6WNL8</accession>
<feature type="transmembrane region" description="Helical" evidence="2">
    <location>
        <begin position="358"/>
        <end position="377"/>
    </location>
</feature>
<evidence type="ECO:0000313" key="4">
    <source>
        <dbReference type="Proteomes" id="UP001430804"/>
    </source>
</evidence>
<feature type="transmembrane region" description="Helical" evidence="2">
    <location>
        <begin position="460"/>
        <end position="482"/>
    </location>
</feature>
<feature type="transmembrane region" description="Helical" evidence="2">
    <location>
        <begin position="383"/>
        <end position="407"/>
    </location>
</feature>
<feature type="transmembrane region" description="Helical" evidence="2">
    <location>
        <begin position="883"/>
        <end position="903"/>
    </location>
</feature>
<feature type="transmembrane region" description="Helical" evidence="2">
    <location>
        <begin position="854"/>
        <end position="876"/>
    </location>
</feature>
<dbReference type="Pfam" id="PF00873">
    <property type="entry name" value="ACR_tran"/>
    <property type="match status" value="1"/>
</dbReference>
<feature type="transmembrane region" description="Helical" evidence="2">
    <location>
        <begin position="1002"/>
        <end position="1024"/>
    </location>
</feature>
<evidence type="ECO:0000256" key="1">
    <source>
        <dbReference type="SAM" id="MobiDB-lite"/>
    </source>
</evidence>